<gene>
    <name evidence="3" type="ORF">GS505_11000</name>
</gene>
<proteinExistence type="predicted"/>
<feature type="region of interest" description="Disordered" evidence="1">
    <location>
        <begin position="70"/>
        <end position="94"/>
    </location>
</feature>
<evidence type="ECO:0000313" key="4">
    <source>
        <dbReference type="Proteomes" id="UP000605618"/>
    </source>
</evidence>
<dbReference type="AlphaFoldDB" id="A0AAE4ZGM1"/>
<accession>A0AAE4ZGM1</accession>
<sequence length="94" mass="9701">MTPDRDDRAGGDLSIARLALATMGTAATVLVVVALVVVLVQPGPVVGLGIALVGVVGAIAGMGVVSKRMTNRAYGDRRRRPDQPGDDPKPGRDR</sequence>
<evidence type="ECO:0000313" key="3">
    <source>
        <dbReference type="EMBL" id="NKS26339.1"/>
    </source>
</evidence>
<dbReference type="RefSeq" id="WP_064059160.1">
    <property type="nucleotide sequence ID" value="NZ_AP024192.1"/>
</dbReference>
<evidence type="ECO:0000256" key="2">
    <source>
        <dbReference type="SAM" id="Phobius"/>
    </source>
</evidence>
<name>A0AAE4ZGM1_RHOHA</name>
<dbReference type="Proteomes" id="UP000605618">
    <property type="component" value="Unassembled WGS sequence"/>
</dbReference>
<keyword evidence="2" id="KW-0812">Transmembrane</keyword>
<evidence type="ECO:0000256" key="1">
    <source>
        <dbReference type="SAM" id="MobiDB-lite"/>
    </source>
</evidence>
<feature type="transmembrane region" description="Helical" evidence="2">
    <location>
        <begin position="18"/>
        <end position="40"/>
    </location>
</feature>
<feature type="transmembrane region" description="Helical" evidence="2">
    <location>
        <begin position="46"/>
        <end position="65"/>
    </location>
</feature>
<keyword evidence="2" id="KW-0472">Membrane</keyword>
<comment type="caution">
    <text evidence="3">The sequence shown here is derived from an EMBL/GenBank/DDBJ whole genome shotgun (WGS) entry which is preliminary data.</text>
</comment>
<feature type="compositionally biased region" description="Basic and acidic residues" evidence="1">
    <location>
        <begin position="74"/>
        <end position="94"/>
    </location>
</feature>
<organism evidence="3 4">
    <name type="scientific">Rhodococcus hoagii</name>
    <name type="common">Corynebacterium equii</name>
    <dbReference type="NCBI Taxonomy" id="43767"/>
    <lineage>
        <taxon>Bacteria</taxon>
        <taxon>Bacillati</taxon>
        <taxon>Actinomycetota</taxon>
        <taxon>Actinomycetes</taxon>
        <taxon>Mycobacteriales</taxon>
        <taxon>Nocardiaceae</taxon>
        <taxon>Prescottella</taxon>
    </lineage>
</organism>
<dbReference type="EMBL" id="WUYZ01000002">
    <property type="protein sequence ID" value="NKS26339.1"/>
    <property type="molecule type" value="Genomic_DNA"/>
</dbReference>
<keyword evidence="2" id="KW-1133">Transmembrane helix</keyword>
<protein>
    <submittedName>
        <fullName evidence="3">Uncharacterized protein</fullName>
    </submittedName>
</protein>
<reference evidence="3" key="1">
    <citation type="journal article" date="2020" name="Environ. Microbiol.">
        <title>The novel and transferable erm(51) gene confers Macrolides, Lincosamides, and Streptogramins B (MLSB) resistance to clonal Rhodococcus equi in the environment.</title>
        <authorList>
            <person name="Huber L."/>
            <person name="Giguere S."/>
            <person name="Slovis N.M."/>
            <person name="Alvarez-Narvaez S."/>
            <person name="Hart K.A."/>
            <person name="Greiter M."/>
            <person name="Morris E.R.A."/>
            <person name="Cohen N.D."/>
        </authorList>
    </citation>
    <scope>NUCLEOTIDE SEQUENCE</scope>
    <source>
        <strain evidence="3">Lh_141_1</strain>
    </source>
</reference>